<feature type="signal peptide" evidence="3">
    <location>
        <begin position="1"/>
        <end position="23"/>
    </location>
</feature>
<evidence type="ECO:0000313" key="6">
    <source>
        <dbReference type="EMBL" id="KXN69353.1"/>
    </source>
</evidence>
<dbReference type="GO" id="GO:0046872">
    <property type="term" value="F:metal ion binding"/>
    <property type="evidence" value="ECO:0007669"/>
    <property type="project" value="UniProtKB-KW"/>
</dbReference>
<reference evidence="6 7" key="1">
    <citation type="journal article" date="2015" name="Genome Biol. Evol.">
        <title>Phylogenomic analyses indicate that early fungi evolved digesting cell walls of algal ancestors of land plants.</title>
        <authorList>
            <person name="Chang Y."/>
            <person name="Wang S."/>
            <person name="Sekimoto S."/>
            <person name="Aerts A.L."/>
            <person name="Choi C."/>
            <person name="Clum A."/>
            <person name="LaButti K.M."/>
            <person name="Lindquist E.A."/>
            <person name="Yee Ngan C."/>
            <person name="Ohm R.A."/>
            <person name="Salamov A.A."/>
            <person name="Grigoriev I.V."/>
            <person name="Spatafora J.W."/>
            <person name="Berbee M.L."/>
        </authorList>
    </citation>
    <scope>NUCLEOTIDE SEQUENCE [LARGE SCALE GENOMIC DNA]</scope>
    <source>
        <strain evidence="6 7">NRRL 28638</strain>
    </source>
</reference>
<gene>
    <name evidence="6" type="ORF">CONCODRAFT_8268</name>
</gene>
<evidence type="ECO:0000259" key="4">
    <source>
        <dbReference type="PROSITE" id="PS00497"/>
    </source>
</evidence>
<evidence type="ECO:0000256" key="2">
    <source>
        <dbReference type="ARBA" id="ARBA00023008"/>
    </source>
</evidence>
<dbReference type="InterPro" id="IPR008922">
    <property type="entry name" value="Di-copper_centre_dom_sf"/>
</dbReference>
<keyword evidence="1" id="KW-0479">Metal-binding</keyword>
<dbReference type="InterPro" id="IPR002227">
    <property type="entry name" value="Tyrosinase_Cu-bd"/>
</dbReference>
<proteinExistence type="predicted"/>
<protein>
    <submittedName>
        <fullName evidence="6">Di-copper centre-containing protein</fullName>
    </submittedName>
</protein>
<organism evidence="6 7">
    <name type="scientific">Conidiobolus coronatus (strain ATCC 28846 / CBS 209.66 / NRRL 28638)</name>
    <name type="common">Delacroixia coronata</name>
    <dbReference type="NCBI Taxonomy" id="796925"/>
    <lineage>
        <taxon>Eukaryota</taxon>
        <taxon>Fungi</taxon>
        <taxon>Fungi incertae sedis</taxon>
        <taxon>Zoopagomycota</taxon>
        <taxon>Entomophthoromycotina</taxon>
        <taxon>Entomophthoromycetes</taxon>
        <taxon>Entomophthorales</taxon>
        <taxon>Ancylistaceae</taxon>
        <taxon>Conidiobolus</taxon>
    </lineage>
</organism>
<name>A0A137P2V9_CONC2</name>
<feature type="domain" description="Tyrosinase copper-binding" evidence="5">
    <location>
        <begin position="224"/>
        <end position="235"/>
    </location>
</feature>
<sequence length="237" mass="27797">MKLASYLLTYVLIGISIQSSANYDTIVNTDCQYPYQRKEIRSMTVLEVKQLIKALRKIRESLVWDKFIRYHFVSDKYAHFQPIFLPFHRLLLREFEKEIQKYYPKLYLPYWNWGIDSQSPEKSVVLTNYYFGGNGNSKEGFILDEGHFAWDVVPVPEEGYLKRQFDSFGKIKSFPNLEQLEDIMNESTNYTEFNIKISIEPHAAVHQGVGDEEGHLTTMASPGDPLFFLHHCFIDML</sequence>
<dbReference type="PROSITE" id="PS00497">
    <property type="entry name" value="TYROSINASE_1"/>
    <property type="match status" value="1"/>
</dbReference>
<dbReference type="EMBL" id="KQ964538">
    <property type="protein sequence ID" value="KXN69353.1"/>
    <property type="molecule type" value="Genomic_DNA"/>
</dbReference>
<dbReference type="PANTHER" id="PTHR11474">
    <property type="entry name" value="TYROSINASE FAMILY MEMBER"/>
    <property type="match status" value="1"/>
</dbReference>
<dbReference type="Gene3D" id="1.10.1280.10">
    <property type="entry name" value="Di-copper center containing domain from catechol oxidase"/>
    <property type="match status" value="1"/>
</dbReference>
<dbReference type="Pfam" id="PF00264">
    <property type="entry name" value="Tyrosinase"/>
    <property type="match status" value="1"/>
</dbReference>
<feature type="chain" id="PRO_5007294444" evidence="3">
    <location>
        <begin position="24"/>
        <end position="237"/>
    </location>
</feature>
<evidence type="ECO:0000256" key="3">
    <source>
        <dbReference type="SAM" id="SignalP"/>
    </source>
</evidence>
<feature type="domain" description="Tyrosinase copper-binding" evidence="4">
    <location>
        <begin position="79"/>
        <end position="96"/>
    </location>
</feature>
<evidence type="ECO:0000259" key="5">
    <source>
        <dbReference type="PROSITE" id="PS00498"/>
    </source>
</evidence>
<dbReference type="AlphaFoldDB" id="A0A137P2V9"/>
<keyword evidence="3" id="KW-0732">Signal</keyword>
<dbReference type="InterPro" id="IPR050316">
    <property type="entry name" value="Tyrosinase/Hemocyanin"/>
</dbReference>
<dbReference type="Proteomes" id="UP000070444">
    <property type="component" value="Unassembled WGS sequence"/>
</dbReference>
<dbReference type="OrthoDB" id="6132182at2759"/>
<dbReference type="PROSITE" id="PS00498">
    <property type="entry name" value="TYROSINASE_2"/>
    <property type="match status" value="1"/>
</dbReference>
<dbReference type="PANTHER" id="PTHR11474:SF126">
    <property type="entry name" value="TYROSINASE-LIKE PROTEIN TYR-1-RELATED"/>
    <property type="match status" value="1"/>
</dbReference>
<feature type="non-terminal residue" evidence="6">
    <location>
        <position position="237"/>
    </location>
</feature>
<dbReference type="GO" id="GO:0016491">
    <property type="term" value="F:oxidoreductase activity"/>
    <property type="evidence" value="ECO:0007669"/>
    <property type="project" value="InterPro"/>
</dbReference>
<keyword evidence="7" id="KW-1185">Reference proteome</keyword>
<keyword evidence="2" id="KW-0186">Copper</keyword>
<dbReference type="SUPFAM" id="SSF48056">
    <property type="entry name" value="Di-copper centre-containing domain"/>
    <property type="match status" value="1"/>
</dbReference>
<evidence type="ECO:0000313" key="7">
    <source>
        <dbReference type="Proteomes" id="UP000070444"/>
    </source>
</evidence>
<accession>A0A137P2V9</accession>
<evidence type="ECO:0000256" key="1">
    <source>
        <dbReference type="ARBA" id="ARBA00022723"/>
    </source>
</evidence>
<dbReference type="PRINTS" id="PR00092">
    <property type="entry name" value="TYROSINASE"/>
</dbReference>